<dbReference type="Proteomes" id="UP000178817">
    <property type="component" value="Unassembled WGS sequence"/>
</dbReference>
<evidence type="ECO:0000313" key="4">
    <source>
        <dbReference type="Proteomes" id="UP000178817"/>
    </source>
</evidence>
<keyword evidence="2" id="KW-1133">Transmembrane helix</keyword>
<keyword evidence="2" id="KW-0472">Membrane</keyword>
<protein>
    <submittedName>
        <fullName evidence="3">Uncharacterized protein</fullName>
    </submittedName>
</protein>
<gene>
    <name evidence="3" type="ORF">A3B07_03380</name>
</gene>
<proteinExistence type="predicted"/>
<reference evidence="3 4" key="1">
    <citation type="journal article" date="2016" name="Nat. Commun.">
        <title>Thousands of microbial genomes shed light on interconnected biogeochemical processes in an aquifer system.</title>
        <authorList>
            <person name="Anantharaman K."/>
            <person name="Brown C.T."/>
            <person name="Hug L.A."/>
            <person name="Sharon I."/>
            <person name="Castelle C.J."/>
            <person name="Probst A.J."/>
            <person name="Thomas B.C."/>
            <person name="Singh A."/>
            <person name="Wilkins M.J."/>
            <person name="Karaoz U."/>
            <person name="Brodie E.L."/>
            <person name="Williams K.H."/>
            <person name="Hubbard S.S."/>
            <person name="Banfield J.F."/>
        </authorList>
    </citation>
    <scope>NUCLEOTIDE SEQUENCE [LARGE SCALE GENOMIC DNA]</scope>
</reference>
<dbReference type="EMBL" id="MHUV01000003">
    <property type="protein sequence ID" value="OHA82904.1"/>
    <property type="molecule type" value="Genomic_DNA"/>
</dbReference>
<evidence type="ECO:0000256" key="2">
    <source>
        <dbReference type="SAM" id="Phobius"/>
    </source>
</evidence>
<comment type="caution">
    <text evidence="3">The sequence shown here is derived from an EMBL/GenBank/DDBJ whole genome shotgun (WGS) entry which is preliminary data.</text>
</comment>
<dbReference type="STRING" id="1802726.A3B07_03380"/>
<accession>A0A1G2SD27</accession>
<evidence type="ECO:0000256" key="1">
    <source>
        <dbReference type="SAM" id="MobiDB-lite"/>
    </source>
</evidence>
<organism evidence="3 4">
    <name type="scientific">Candidatus Yonathbacteria bacterium RIFCSPLOWO2_01_FULL_43_27</name>
    <dbReference type="NCBI Taxonomy" id="1802726"/>
    <lineage>
        <taxon>Bacteria</taxon>
        <taxon>Candidatus Yonathiibacteriota</taxon>
    </lineage>
</organism>
<name>A0A1G2SD27_9BACT</name>
<keyword evidence="2" id="KW-0812">Transmembrane</keyword>
<dbReference type="AlphaFoldDB" id="A0A1G2SD27"/>
<feature type="region of interest" description="Disordered" evidence="1">
    <location>
        <begin position="100"/>
        <end position="123"/>
    </location>
</feature>
<sequence length="123" mass="13693">MYDFADGGWWGVDNDPRISSALAIQYTVLLDTSTFNENMNTKKIIEIVAILIAIVGVAYWFTVMRPTQQAREQALDTTQAIEQVVENTLSVAPETNPATAAVPAVNPLEKTNPFKNEYENPFK</sequence>
<feature type="transmembrane region" description="Helical" evidence="2">
    <location>
        <begin position="44"/>
        <end position="63"/>
    </location>
</feature>
<evidence type="ECO:0000313" key="3">
    <source>
        <dbReference type="EMBL" id="OHA82904.1"/>
    </source>
</evidence>